<evidence type="ECO:0000313" key="8">
    <source>
        <dbReference type="EMBL" id="ABV34602.1"/>
    </source>
</evidence>
<dbReference type="PRINTS" id="PR00377">
    <property type="entry name" value="IMPHPHTASES"/>
</dbReference>
<evidence type="ECO:0000256" key="5">
    <source>
        <dbReference type="ARBA" id="ARBA00022842"/>
    </source>
</evidence>
<dbReference type="PANTHER" id="PTHR20854">
    <property type="entry name" value="INOSITOL MONOPHOSPHATASE"/>
    <property type="match status" value="1"/>
</dbReference>
<evidence type="ECO:0000313" key="9">
    <source>
        <dbReference type="Proteomes" id="UP000002016"/>
    </source>
</evidence>
<dbReference type="AlphaFoldDB" id="A8F8W8"/>
<dbReference type="OrthoDB" id="9772456at2"/>
<feature type="binding site" evidence="6">
    <location>
        <position position="82"/>
    </location>
    <ligand>
        <name>Mg(2+)</name>
        <dbReference type="ChEBI" id="CHEBI:18420"/>
        <label>1</label>
        <note>catalytic</note>
    </ligand>
</feature>
<dbReference type="GO" id="GO:0008934">
    <property type="term" value="F:inositol monophosphate 1-phosphatase activity"/>
    <property type="evidence" value="ECO:0007669"/>
    <property type="project" value="InterPro"/>
</dbReference>
<keyword evidence="9" id="KW-1185">Reference proteome</keyword>
<keyword evidence="3 6" id="KW-0479">Metal-binding</keyword>
<dbReference type="InterPro" id="IPR000760">
    <property type="entry name" value="Inositol_monophosphatase-like"/>
</dbReference>
<feature type="binding site" evidence="6">
    <location>
        <position position="62"/>
    </location>
    <ligand>
        <name>Mg(2+)</name>
        <dbReference type="ChEBI" id="CHEBI:18420"/>
        <label>1</label>
        <note>catalytic</note>
    </ligand>
</feature>
<evidence type="ECO:0000256" key="6">
    <source>
        <dbReference type="PIRSR" id="PIRSR600760-2"/>
    </source>
</evidence>
<organism evidence="8 9">
    <name type="scientific">Pseudothermotoga lettingae (strain ATCC BAA-301 / DSM 14385 / NBRC 107922 / TMO)</name>
    <name type="common">Thermotoga lettingae</name>
    <dbReference type="NCBI Taxonomy" id="416591"/>
    <lineage>
        <taxon>Bacteria</taxon>
        <taxon>Thermotogati</taxon>
        <taxon>Thermotogota</taxon>
        <taxon>Thermotogae</taxon>
        <taxon>Thermotogales</taxon>
        <taxon>Thermotogaceae</taxon>
        <taxon>Pseudothermotoga</taxon>
    </lineage>
</organism>
<sequence>MKIICEAAKIAGIFAKERFFQEHVVNVKGRSSDVVTEVDFACQKMIVDFISTHLPEARFILEEGDGCKEIPDAECVFIIDPIDGTLNYSHSLPFFAVSIARLDYREITESAVYLPASDELFYAKKGKGAFLNGRQIFNKNSPSLEKALLVTGWPYEEKLFEWTLKSIEKMTFLSQEIRIFGSAAAELCYLACGRFDGYWEIGLKPWDTAGGVLIARESGIFVESINGKFDFKTGEIIAAVPSIFEKLRDILRSIS</sequence>
<dbReference type="PROSITE" id="PS00629">
    <property type="entry name" value="IMP_1"/>
    <property type="match status" value="1"/>
</dbReference>
<feature type="binding site" evidence="6">
    <location>
        <position position="207"/>
    </location>
    <ligand>
        <name>Mg(2+)</name>
        <dbReference type="ChEBI" id="CHEBI:18420"/>
        <label>1</label>
        <note>catalytic</note>
    </ligand>
</feature>
<evidence type="ECO:0000256" key="3">
    <source>
        <dbReference type="ARBA" id="ARBA00022723"/>
    </source>
</evidence>
<feature type="binding site" evidence="6">
    <location>
        <position position="83"/>
    </location>
    <ligand>
        <name>Mg(2+)</name>
        <dbReference type="ChEBI" id="CHEBI:18420"/>
        <label>1</label>
        <note>catalytic</note>
    </ligand>
</feature>
<keyword evidence="5 6" id="KW-0460">Magnesium</keyword>
<protein>
    <recommendedName>
        <fullName evidence="7">Inositol-1-monophosphatase</fullName>
        <ecNumber evidence="7">3.1.3.25</ecNumber>
    </recommendedName>
</protein>
<evidence type="ECO:0000256" key="7">
    <source>
        <dbReference type="RuleBase" id="RU364068"/>
    </source>
</evidence>
<dbReference type="KEGG" id="tle:Tlet_2048"/>
<dbReference type="GO" id="GO:0007165">
    <property type="term" value="P:signal transduction"/>
    <property type="evidence" value="ECO:0007669"/>
    <property type="project" value="TreeGrafter"/>
</dbReference>
<dbReference type="Pfam" id="PF00459">
    <property type="entry name" value="Inositol_P"/>
    <property type="match status" value="1"/>
</dbReference>
<evidence type="ECO:0000256" key="1">
    <source>
        <dbReference type="ARBA" id="ARBA00001033"/>
    </source>
</evidence>
<accession>A8F8W8</accession>
<comment type="similarity">
    <text evidence="7">Belongs to the inositol monophosphatase superfamily.</text>
</comment>
<dbReference type="Gene3D" id="3.40.190.80">
    <property type="match status" value="1"/>
</dbReference>
<reference evidence="8 9" key="2">
    <citation type="journal article" date="2009" name="Proc. Natl. Acad. Sci. U.S.A.">
        <title>On the chimeric nature, thermophilic origin, and phylogenetic placement of the Thermotogales.</title>
        <authorList>
            <person name="Zhaxybayeva O."/>
            <person name="Swithers K.S."/>
            <person name="Lapierre P."/>
            <person name="Fournier G.P."/>
            <person name="Bickhart D.M."/>
            <person name="DeBoy R.T."/>
            <person name="Nelson K.E."/>
            <person name="Nesbo C.L."/>
            <person name="Doolittle W.F."/>
            <person name="Gogarten J.P."/>
            <person name="Noll K.M."/>
        </authorList>
    </citation>
    <scope>NUCLEOTIDE SEQUENCE [LARGE SCALE GENOMIC DNA]</scope>
    <source>
        <strain evidence="9">ATCC BAA-301 / DSM 14385 / NBRC 107922 / TMO</strain>
    </source>
</reference>
<dbReference type="eggNOG" id="COG0483">
    <property type="taxonomic scope" value="Bacteria"/>
</dbReference>
<dbReference type="SUPFAM" id="SSF56655">
    <property type="entry name" value="Carbohydrate phosphatase"/>
    <property type="match status" value="1"/>
</dbReference>
<keyword evidence="4 7" id="KW-0378">Hydrolase</keyword>
<dbReference type="EC" id="3.1.3.25" evidence="7"/>
<reference evidence="8 9" key="1">
    <citation type="submission" date="2007-08" db="EMBL/GenBank/DDBJ databases">
        <title>Complete sequence of Thermotoga lettingae TMO.</title>
        <authorList>
            <consortium name="US DOE Joint Genome Institute"/>
            <person name="Copeland A."/>
            <person name="Lucas S."/>
            <person name="Lapidus A."/>
            <person name="Barry K."/>
            <person name="Glavina del Rio T."/>
            <person name="Dalin E."/>
            <person name="Tice H."/>
            <person name="Pitluck S."/>
            <person name="Foster B."/>
            <person name="Bruce D."/>
            <person name="Schmutz J."/>
            <person name="Larimer F."/>
            <person name="Land M."/>
            <person name="Hauser L."/>
            <person name="Kyrpides N."/>
            <person name="Mikhailova N."/>
            <person name="Nelson K."/>
            <person name="Gogarten J.P."/>
            <person name="Noll K."/>
            <person name="Richardson P."/>
        </authorList>
    </citation>
    <scope>NUCLEOTIDE SEQUENCE [LARGE SCALE GENOMIC DNA]</scope>
    <source>
        <strain evidence="9">ATCC BAA-301 / DSM 14385 / NBRC 107922 / TMO</strain>
    </source>
</reference>
<gene>
    <name evidence="8" type="ordered locus">Tlet_2048</name>
</gene>
<evidence type="ECO:0000256" key="4">
    <source>
        <dbReference type="ARBA" id="ARBA00022801"/>
    </source>
</evidence>
<dbReference type="Gene3D" id="3.30.540.10">
    <property type="entry name" value="Fructose-1,6-Bisphosphatase, subunit A, domain 1"/>
    <property type="match status" value="1"/>
</dbReference>
<dbReference type="InterPro" id="IPR033942">
    <property type="entry name" value="IMPase"/>
</dbReference>
<proteinExistence type="inferred from homology"/>
<dbReference type="PANTHER" id="PTHR20854:SF4">
    <property type="entry name" value="INOSITOL-1-MONOPHOSPHATASE-RELATED"/>
    <property type="match status" value="1"/>
</dbReference>
<name>A8F8W8_PSELT</name>
<dbReference type="EMBL" id="CP000812">
    <property type="protein sequence ID" value="ABV34602.1"/>
    <property type="molecule type" value="Genomic_DNA"/>
</dbReference>
<dbReference type="Proteomes" id="UP000002016">
    <property type="component" value="Chromosome"/>
</dbReference>
<evidence type="ECO:0000256" key="2">
    <source>
        <dbReference type="ARBA" id="ARBA00001946"/>
    </source>
</evidence>
<dbReference type="GO" id="GO:0006020">
    <property type="term" value="P:inositol metabolic process"/>
    <property type="evidence" value="ECO:0007669"/>
    <property type="project" value="TreeGrafter"/>
</dbReference>
<comment type="cofactor">
    <cofactor evidence="2 6 7">
        <name>Mg(2+)</name>
        <dbReference type="ChEBI" id="CHEBI:18420"/>
    </cofactor>
</comment>
<dbReference type="HOGENOM" id="CLU_044118_0_2_0"/>
<comment type="catalytic activity">
    <reaction evidence="1 7">
        <text>a myo-inositol phosphate + H2O = myo-inositol + phosphate</text>
        <dbReference type="Rhea" id="RHEA:24056"/>
        <dbReference type="ChEBI" id="CHEBI:15377"/>
        <dbReference type="ChEBI" id="CHEBI:17268"/>
        <dbReference type="ChEBI" id="CHEBI:43474"/>
        <dbReference type="ChEBI" id="CHEBI:84139"/>
        <dbReference type="EC" id="3.1.3.25"/>
    </reaction>
</comment>
<dbReference type="RefSeq" id="WP_012004078.1">
    <property type="nucleotide sequence ID" value="NC_009828.1"/>
</dbReference>
<dbReference type="STRING" id="416591.Tlet_2048"/>
<dbReference type="InterPro" id="IPR020583">
    <property type="entry name" value="Inositol_monoP_metal-BS"/>
</dbReference>
<dbReference type="GO" id="GO:0046872">
    <property type="term" value="F:metal ion binding"/>
    <property type="evidence" value="ECO:0007669"/>
    <property type="project" value="UniProtKB-KW"/>
</dbReference>
<dbReference type="CDD" id="cd01639">
    <property type="entry name" value="IMPase"/>
    <property type="match status" value="1"/>
</dbReference>
<feature type="binding site" evidence="6">
    <location>
        <position position="80"/>
    </location>
    <ligand>
        <name>Mg(2+)</name>
        <dbReference type="ChEBI" id="CHEBI:18420"/>
        <label>1</label>
        <note>catalytic</note>
    </ligand>
</feature>